<dbReference type="PANTHER" id="PTHR34822">
    <property type="entry name" value="GRPB DOMAIN PROTEIN (AFU_ORTHOLOGUE AFUA_1G01530)"/>
    <property type="match status" value="1"/>
</dbReference>
<proteinExistence type="predicted"/>
<evidence type="ECO:0000313" key="2">
    <source>
        <dbReference type="Proteomes" id="UP001597079"/>
    </source>
</evidence>
<gene>
    <name evidence="1" type="ORF">ACFSB2_13840</name>
</gene>
<evidence type="ECO:0000313" key="1">
    <source>
        <dbReference type="EMBL" id="MFD1675779.1"/>
    </source>
</evidence>
<accession>A0ABW4JHR6</accession>
<name>A0ABW4JHR6_9BACL</name>
<dbReference type="Proteomes" id="UP001597079">
    <property type="component" value="Unassembled WGS sequence"/>
</dbReference>
<dbReference type="RefSeq" id="WP_377943662.1">
    <property type="nucleotide sequence ID" value="NZ_JBHUCX010000035.1"/>
</dbReference>
<dbReference type="InterPro" id="IPR043519">
    <property type="entry name" value="NT_sf"/>
</dbReference>
<dbReference type="Gene3D" id="3.30.460.10">
    <property type="entry name" value="Beta Polymerase, domain 2"/>
    <property type="match status" value="1"/>
</dbReference>
<dbReference type="PANTHER" id="PTHR34822:SF1">
    <property type="entry name" value="GRPB FAMILY PROTEIN"/>
    <property type="match status" value="1"/>
</dbReference>
<sequence length="183" mass="21034">MSESSRQEVKVVPYNPNWAVEYEKEKTELLKTLSPHIVAIEHVGSTSIPHQDAKPIIDIFAAVEPLFDAAVYANLLNPHGYDYAETGMVGRHLFAKAQAGIRTHHLHILPIEGFYQRKEFLFRDYLRAHPEFVQEYGAVKSKLAEEYDSDPDGYTRAKTDFIQRVHDLARTERGLPLENVWEE</sequence>
<organism evidence="1 2">
    <name type="scientific">Alicyclobacillus fodiniaquatilis</name>
    <dbReference type="NCBI Taxonomy" id="1661150"/>
    <lineage>
        <taxon>Bacteria</taxon>
        <taxon>Bacillati</taxon>
        <taxon>Bacillota</taxon>
        <taxon>Bacilli</taxon>
        <taxon>Bacillales</taxon>
        <taxon>Alicyclobacillaceae</taxon>
        <taxon>Alicyclobacillus</taxon>
    </lineage>
</organism>
<dbReference type="EMBL" id="JBHUCX010000035">
    <property type="protein sequence ID" value="MFD1675779.1"/>
    <property type="molecule type" value="Genomic_DNA"/>
</dbReference>
<dbReference type="InterPro" id="IPR007344">
    <property type="entry name" value="GrpB/CoaE"/>
</dbReference>
<reference evidence="2" key="1">
    <citation type="journal article" date="2019" name="Int. J. Syst. Evol. Microbiol.">
        <title>The Global Catalogue of Microorganisms (GCM) 10K type strain sequencing project: providing services to taxonomists for standard genome sequencing and annotation.</title>
        <authorList>
            <consortium name="The Broad Institute Genomics Platform"/>
            <consortium name="The Broad Institute Genome Sequencing Center for Infectious Disease"/>
            <person name="Wu L."/>
            <person name="Ma J."/>
        </authorList>
    </citation>
    <scope>NUCLEOTIDE SEQUENCE [LARGE SCALE GENOMIC DNA]</scope>
    <source>
        <strain evidence="2">CGMCC 1.12286</strain>
    </source>
</reference>
<dbReference type="Pfam" id="PF04229">
    <property type="entry name" value="GrpB"/>
    <property type="match status" value="1"/>
</dbReference>
<protein>
    <submittedName>
        <fullName evidence="1">GrpB family protein</fullName>
    </submittedName>
</protein>
<dbReference type="SUPFAM" id="SSF81301">
    <property type="entry name" value="Nucleotidyltransferase"/>
    <property type="match status" value="1"/>
</dbReference>
<comment type="caution">
    <text evidence="1">The sequence shown here is derived from an EMBL/GenBank/DDBJ whole genome shotgun (WGS) entry which is preliminary data.</text>
</comment>
<keyword evidence="2" id="KW-1185">Reference proteome</keyword>